<dbReference type="EMBL" id="UINC01026271">
    <property type="protein sequence ID" value="SVB03431.1"/>
    <property type="molecule type" value="Genomic_DNA"/>
</dbReference>
<gene>
    <name evidence="1" type="ORF">METZ01_LOCUS156285</name>
</gene>
<proteinExistence type="predicted"/>
<evidence type="ECO:0000313" key="1">
    <source>
        <dbReference type="EMBL" id="SVB03431.1"/>
    </source>
</evidence>
<dbReference type="AlphaFoldDB" id="A0A382AQ74"/>
<name>A0A382AQ74_9ZZZZ</name>
<sequence length="44" mass="4823">MASILNQVIDQGSTFSKSITVYQTDGATIQDLTSYTPTSQLRKN</sequence>
<organism evidence="1">
    <name type="scientific">marine metagenome</name>
    <dbReference type="NCBI Taxonomy" id="408172"/>
    <lineage>
        <taxon>unclassified sequences</taxon>
        <taxon>metagenomes</taxon>
        <taxon>ecological metagenomes</taxon>
    </lineage>
</organism>
<reference evidence="1" key="1">
    <citation type="submission" date="2018-05" db="EMBL/GenBank/DDBJ databases">
        <authorList>
            <person name="Lanie J.A."/>
            <person name="Ng W.-L."/>
            <person name="Kazmierczak K.M."/>
            <person name="Andrzejewski T.M."/>
            <person name="Davidsen T.M."/>
            <person name="Wayne K.J."/>
            <person name="Tettelin H."/>
            <person name="Glass J.I."/>
            <person name="Rusch D."/>
            <person name="Podicherti R."/>
            <person name="Tsui H.-C.T."/>
            <person name="Winkler M.E."/>
        </authorList>
    </citation>
    <scope>NUCLEOTIDE SEQUENCE</scope>
</reference>
<accession>A0A382AQ74</accession>
<feature type="non-terminal residue" evidence="1">
    <location>
        <position position="44"/>
    </location>
</feature>
<protein>
    <submittedName>
        <fullName evidence="1">Uncharacterized protein</fullName>
    </submittedName>
</protein>